<evidence type="ECO:0000313" key="3">
    <source>
        <dbReference type="EMBL" id="MFC3115813.1"/>
    </source>
</evidence>
<sequence length="155" mass="17236">MKRNHLIIGLFALGWSGQLAAQSCLESEALIALDGRYETALQTGDVEFLQALLAPEFSWVHNLASMKETKAGLIARLQQESEQPKARKSHDITTHRLGNTAVLQGVSSVEKWNADGKTYRTLRYQFIRTYVAQGSQCKLLAVQTMKVSSPESQVE</sequence>
<dbReference type="InterPro" id="IPR032710">
    <property type="entry name" value="NTF2-like_dom_sf"/>
</dbReference>
<evidence type="ECO:0000256" key="1">
    <source>
        <dbReference type="SAM" id="SignalP"/>
    </source>
</evidence>
<name>A0ABV7FGF4_9GAMM</name>
<reference evidence="4" key="1">
    <citation type="journal article" date="2019" name="Int. J. Syst. Evol. Microbiol.">
        <title>The Global Catalogue of Microorganisms (GCM) 10K type strain sequencing project: providing services to taxonomists for standard genome sequencing and annotation.</title>
        <authorList>
            <consortium name="The Broad Institute Genomics Platform"/>
            <consortium name="The Broad Institute Genome Sequencing Center for Infectious Disease"/>
            <person name="Wu L."/>
            <person name="Ma J."/>
        </authorList>
    </citation>
    <scope>NUCLEOTIDE SEQUENCE [LARGE SCALE GENOMIC DNA]</scope>
    <source>
        <strain evidence="4">KCTC 52237</strain>
    </source>
</reference>
<organism evidence="3 4">
    <name type="scientific">Cellvibrio fontiphilus</name>
    <dbReference type="NCBI Taxonomy" id="1815559"/>
    <lineage>
        <taxon>Bacteria</taxon>
        <taxon>Pseudomonadati</taxon>
        <taxon>Pseudomonadota</taxon>
        <taxon>Gammaproteobacteria</taxon>
        <taxon>Cellvibrionales</taxon>
        <taxon>Cellvibrionaceae</taxon>
        <taxon>Cellvibrio</taxon>
    </lineage>
</organism>
<keyword evidence="4" id="KW-1185">Reference proteome</keyword>
<evidence type="ECO:0000259" key="2">
    <source>
        <dbReference type="Pfam" id="PF14534"/>
    </source>
</evidence>
<feature type="signal peptide" evidence="1">
    <location>
        <begin position="1"/>
        <end position="21"/>
    </location>
</feature>
<keyword evidence="1" id="KW-0732">Signal</keyword>
<proteinExistence type="predicted"/>
<accession>A0ABV7FGF4</accession>
<gene>
    <name evidence="3" type="ORF">ACFODX_09615</name>
</gene>
<dbReference type="SUPFAM" id="SSF54427">
    <property type="entry name" value="NTF2-like"/>
    <property type="match status" value="1"/>
</dbReference>
<dbReference type="Gene3D" id="3.10.450.50">
    <property type="match status" value="1"/>
</dbReference>
<comment type="caution">
    <text evidence="3">The sequence shown here is derived from an EMBL/GenBank/DDBJ whole genome shotgun (WGS) entry which is preliminary data.</text>
</comment>
<dbReference type="RefSeq" id="WP_378118490.1">
    <property type="nucleotide sequence ID" value="NZ_JBHRTF010000004.1"/>
</dbReference>
<dbReference type="EMBL" id="JBHRTF010000004">
    <property type="protein sequence ID" value="MFC3115813.1"/>
    <property type="molecule type" value="Genomic_DNA"/>
</dbReference>
<dbReference type="Proteomes" id="UP001595555">
    <property type="component" value="Unassembled WGS sequence"/>
</dbReference>
<dbReference type="Pfam" id="PF14534">
    <property type="entry name" value="DUF4440"/>
    <property type="match status" value="1"/>
</dbReference>
<dbReference type="InterPro" id="IPR027843">
    <property type="entry name" value="DUF4440"/>
</dbReference>
<evidence type="ECO:0000313" key="4">
    <source>
        <dbReference type="Proteomes" id="UP001595555"/>
    </source>
</evidence>
<feature type="domain" description="DUF4440" evidence="2">
    <location>
        <begin position="31"/>
        <end position="139"/>
    </location>
</feature>
<feature type="chain" id="PRO_5046005474" evidence="1">
    <location>
        <begin position="22"/>
        <end position="155"/>
    </location>
</feature>
<protein>
    <submittedName>
        <fullName evidence="3">Nuclear transport factor 2 family protein</fullName>
    </submittedName>
</protein>
<dbReference type="PROSITE" id="PS51257">
    <property type="entry name" value="PROKAR_LIPOPROTEIN"/>
    <property type="match status" value="1"/>
</dbReference>